<feature type="compositionally biased region" description="Polar residues" evidence="7">
    <location>
        <begin position="810"/>
        <end position="823"/>
    </location>
</feature>
<feature type="transmembrane region" description="Helical" evidence="8">
    <location>
        <begin position="100"/>
        <end position="121"/>
    </location>
</feature>
<keyword evidence="13" id="KW-1185">Reference proteome</keyword>
<dbReference type="InterPro" id="IPR032880">
    <property type="entry name" value="CSC1/OSCA1-like_N"/>
</dbReference>
<keyword evidence="4 8" id="KW-0812">Transmembrane</keyword>
<organism evidence="12 13">
    <name type="scientific">Dentiscutata erythropus</name>
    <dbReference type="NCBI Taxonomy" id="1348616"/>
    <lineage>
        <taxon>Eukaryota</taxon>
        <taxon>Fungi</taxon>
        <taxon>Fungi incertae sedis</taxon>
        <taxon>Mucoromycota</taxon>
        <taxon>Glomeromycotina</taxon>
        <taxon>Glomeromycetes</taxon>
        <taxon>Diversisporales</taxon>
        <taxon>Gigasporaceae</taxon>
        <taxon>Dentiscutata</taxon>
    </lineage>
</organism>
<feature type="compositionally biased region" description="Basic and acidic residues" evidence="7">
    <location>
        <begin position="861"/>
        <end position="872"/>
    </location>
</feature>
<feature type="transmembrane region" description="Helical" evidence="8">
    <location>
        <begin position="657"/>
        <end position="673"/>
    </location>
</feature>
<feature type="compositionally biased region" description="Polar residues" evidence="7">
    <location>
        <begin position="877"/>
        <end position="887"/>
    </location>
</feature>
<reference evidence="12" key="1">
    <citation type="submission" date="2021-06" db="EMBL/GenBank/DDBJ databases">
        <authorList>
            <person name="Kallberg Y."/>
            <person name="Tangrot J."/>
            <person name="Rosling A."/>
        </authorList>
    </citation>
    <scope>NUCLEOTIDE SEQUENCE</scope>
    <source>
        <strain evidence="12">MA453B</strain>
    </source>
</reference>
<sequence>MATLDTARNYTPTFLGLATQLGISAGISLYCLLQFEWNRRQKTLQYLYTARTRLSKNATPPMPKGLFSWIKATIFLTDEFYLKSVGLDALMYIRFLRMSFQFILFNVFVVGIILIPTNYFAGGTSDGVEVLSINNIPVNKTQPLWAHMICTYIVSFSWMYLLYKNYYDYMILHRDHLLKKVVTDSITARTVMVSRLPHDLRSEEKLQEFVEGLGLGPVESTRIVRYTGKLDRKIQRRENALLLLEKAHIKLAKNVCNTIKGRGFFEFGNWSRLFGRNNMTSQDILEAGETKEHQRIQSLVEWLNPRKKKSDNNQIQSSSDQSKHFTTPSEDIMNQEDGYGRQFIIWDALFHISKPVLDRFQPTRRMGFIKGGKILSIDHFLKKFNYLDRRIAELRSMPFNATASPYKPTDTGFVTFRDHISAQICAQSIISSIPHTCTTRMAPEPRDLLWENLIMKFRENMIRYVIVNACVWALTIFWLFPIVAFLTLTSISSLSSRISFLGSFLEATPAIRTMLQNVLPTVLVSFFMAILPWILMEISKQECFTSYSELEEAVLVRFYHFSFFNVFIVFLLGITFLQSIFDVINNPTNIIELLATSLPKGATFFINYIVFNTCTHGIELLQIVPQFCLHLILTCRFIATTPRMLKRVTNPWSFQFYFYYPCHILVLVITITYSTINPLILVFALAYYGIALVVFKHQFAYCYVRQYEAGGKFYRRVFRYTTDGLIIFQLTVLGVIWLRKAITQGSLIVPLIIITGYFKYYCHKTFHSRTNYLALDTRSKQQDKEILSTIKENQSEGSIKSTSKGDDENNIGSADNKNSSSQMIETSADNVLVKRVISDESHGTDSESSTKYNSSTNMHSKNTDSKNTDESTLKGPSCNNANDDVPLQSSINLTQTSIDKVEHEKTSDYGTGTRQIQFPKTAAILRNNINDEKIGYDSSTSNSVFKRPSLKLTLAPPNPNPSNLPVLTSSPISCSDLGVARTPLRSSRSNMYPVVVTYDPNSEELQDEASQYQTYTHPNLVKDLTRRLWLPKNPLKKINIEDTVKLTRALTSSDGGVGVVGFWGEASIYLSAARVSEYGLHEFVPPTLHQRGATVSTGGEKPCHHKRKTSSRRTNVSLGAFFSGELRSGELSSGEEY</sequence>
<feature type="domain" description="CSC1/OSCA1-like N-terminal transmembrane" evidence="10">
    <location>
        <begin position="17"/>
        <end position="164"/>
    </location>
</feature>
<dbReference type="AlphaFoldDB" id="A0A9N8W521"/>
<evidence type="ECO:0000256" key="7">
    <source>
        <dbReference type="SAM" id="MobiDB-lite"/>
    </source>
</evidence>
<dbReference type="EMBL" id="CAJVPY010000509">
    <property type="protein sequence ID" value="CAG8477300.1"/>
    <property type="molecule type" value="Genomic_DNA"/>
</dbReference>
<dbReference type="GO" id="GO:0005886">
    <property type="term" value="C:plasma membrane"/>
    <property type="evidence" value="ECO:0007669"/>
    <property type="project" value="TreeGrafter"/>
</dbReference>
<accession>A0A9N8W521</accession>
<feature type="domain" description="CSC1/OSCA1-like 7TM region" evidence="9">
    <location>
        <begin position="464"/>
        <end position="735"/>
    </location>
</feature>
<feature type="domain" description="CSC1/OSCA1-like cytosolic" evidence="11">
    <location>
        <begin position="188"/>
        <end position="452"/>
    </location>
</feature>
<keyword evidence="3" id="KW-0813">Transport</keyword>
<evidence type="ECO:0000313" key="13">
    <source>
        <dbReference type="Proteomes" id="UP000789405"/>
    </source>
</evidence>
<feature type="compositionally biased region" description="Polar residues" evidence="7">
    <location>
        <begin position="846"/>
        <end position="860"/>
    </location>
</feature>
<dbReference type="InterPro" id="IPR003864">
    <property type="entry name" value="CSC1/OSCA1-like_7TM"/>
</dbReference>
<feature type="region of interest" description="Disordered" evidence="7">
    <location>
        <begin position="1091"/>
        <end position="1112"/>
    </location>
</feature>
<keyword evidence="5 8" id="KW-1133">Transmembrane helix</keyword>
<evidence type="ECO:0000259" key="10">
    <source>
        <dbReference type="Pfam" id="PF13967"/>
    </source>
</evidence>
<feature type="region of interest" description="Disordered" evidence="7">
    <location>
        <begin position="789"/>
        <end position="823"/>
    </location>
</feature>
<feature type="transmembrane region" description="Helical" evidence="8">
    <location>
        <begin position="144"/>
        <end position="163"/>
    </location>
</feature>
<protein>
    <submittedName>
        <fullName evidence="12">2958_t:CDS:1</fullName>
    </submittedName>
</protein>
<feature type="transmembrane region" description="Helical" evidence="8">
    <location>
        <begin position="12"/>
        <end position="33"/>
    </location>
</feature>
<feature type="transmembrane region" description="Helical" evidence="8">
    <location>
        <begin position="623"/>
        <end position="645"/>
    </location>
</feature>
<dbReference type="GO" id="GO:0005227">
    <property type="term" value="F:calcium-activated cation channel activity"/>
    <property type="evidence" value="ECO:0007669"/>
    <property type="project" value="InterPro"/>
</dbReference>
<feature type="transmembrane region" description="Helical" evidence="8">
    <location>
        <begin position="517"/>
        <end position="536"/>
    </location>
</feature>
<evidence type="ECO:0000259" key="9">
    <source>
        <dbReference type="Pfam" id="PF02714"/>
    </source>
</evidence>
<feature type="transmembrane region" description="Helical" evidence="8">
    <location>
        <begin position="717"/>
        <end position="738"/>
    </location>
</feature>
<dbReference type="InterPro" id="IPR027815">
    <property type="entry name" value="CSC1/OSCA1-like_cyt"/>
</dbReference>
<dbReference type="Pfam" id="PF14703">
    <property type="entry name" value="PHM7_cyt"/>
    <property type="match status" value="1"/>
</dbReference>
<dbReference type="PANTHER" id="PTHR13018:SF5">
    <property type="entry name" value="RE44586P"/>
    <property type="match status" value="1"/>
</dbReference>
<dbReference type="Pfam" id="PF13967">
    <property type="entry name" value="RSN1_TM"/>
    <property type="match status" value="1"/>
</dbReference>
<keyword evidence="6 8" id="KW-0472">Membrane</keyword>
<feature type="region of interest" description="Disordered" evidence="7">
    <location>
        <begin position="837"/>
        <end position="887"/>
    </location>
</feature>
<evidence type="ECO:0000256" key="6">
    <source>
        <dbReference type="ARBA" id="ARBA00023136"/>
    </source>
</evidence>
<evidence type="ECO:0000256" key="5">
    <source>
        <dbReference type="ARBA" id="ARBA00022989"/>
    </source>
</evidence>
<proteinExistence type="inferred from homology"/>
<comment type="subcellular location">
    <subcellularLocation>
        <location evidence="1">Membrane</location>
        <topology evidence="1">Multi-pass membrane protein</topology>
    </subcellularLocation>
</comment>
<dbReference type="PANTHER" id="PTHR13018">
    <property type="entry name" value="PROBABLE MEMBRANE PROTEIN DUF221-RELATED"/>
    <property type="match status" value="1"/>
</dbReference>
<feature type="transmembrane region" description="Helical" evidence="8">
    <location>
        <begin position="556"/>
        <end position="577"/>
    </location>
</feature>
<dbReference type="InterPro" id="IPR045122">
    <property type="entry name" value="Csc1-like"/>
</dbReference>
<feature type="transmembrane region" description="Helical" evidence="8">
    <location>
        <begin position="461"/>
        <end position="480"/>
    </location>
</feature>
<evidence type="ECO:0000256" key="2">
    <source>
        <dbReference type="ARBA" id="ARBA00007779"/>
    </source>
</evidence>
<evidence type="ECO:0000256" key="3">
    <source>
        <dbReference type="ARBA" id="ARBA00022448"/>
    </source>
</evidence>
<feature type="compositionally biased region" description="Polar residues" evidence="7">
    <location>
        <begin position="790"/>
        <end position="802"/>
    </location>
</feature>
<dbReference type="Proteomes" id="UP000789405">
    <property type="component" value="Unassembled WGS sequence"/>
</dbReference>
<evidence type="ECO:0000256" key="4">
    <source>
        <dbReference type="ARBA" id="ARBA00022692"/>
    </source>
</evidence>
<evidence type="ECO:0000259" key="11">
    <source>
        <dbReference type="Pfam" id="PF14703"/>
    </source>
</evidence>
<evidence type="ECO:0000256" key="1">
    <source>
        <dbReference type="ARBA" id="ARBA00004141"/>
    </source>
</evidence>
<dbReference type="OrthoDB" id="1689567at2759"/>
<dbReference type="Pfam" id="PF02714">
    <property type="entry name" value="RSN1_7TM"/>
    <property type="match status" value="1"/>
</dbReference>
<comment type="caution">
    <text evidence="12">The sequence shown here is derived from an EMBL/GenBank/DDBJ whole genome shotgun (WGS) entry which is preliminary data.</text>
</comment>
<evidence type="ECO:0000256" key="8">
    <source>
        <dbReference type="SAM" id="Phobius"/>
    </source>
</evidence>
<feature type="region of interest" description="Disordered" evidence="7">
    <location>
        <begin position="307"/>
        <end position="331"/>
    </location>
</feature>
<name>A0A9N8W521_9GLOM</name>
<feature type="transmembrane region" description="Helical" evidence="8">
    <location>
        <begin position="679"/>
        <end position="696"/>
    </location>
</feature>
<comment type="similarity">
    <text evidence="2">Belongs to the CSC1 (TC 1.A.17) family.</text>
</comment>
<gene>
    <name evidence="12" type="ORF">DERYTH_LOCUS1750</name>
</gene>
<evidence type="ECO:0000313" key="12">
    <source>
        <dbReference type="EMBL" id="CAG8477300.1"/>
    </source>
</evidence>